<sequence>MSGRAGRRGLDSRGTVIQMLDEKMEPAVCKNMIYGESEPLNSSFHISYNMLLNMMRVEGADPEFLMRSSFHQYQQELALPSLQERADAIKADVDGLEVENEADVAAYAALSADLRRVDHEANAVIMREEHAKRFLQCGRIARVVCPDPDVEHGAIDYGLGIIVNHRSVRADGRQGRIKRGVETRIEVDVLIEYAATTAGDDGKTLHAGMRPFVPGSGDLAVRKVVTVKLENLRELTAVMINSAAKKDLNRKEPRDSLMRTVAEARRRNPEGLPLLKPREDMEVPEAEISPLLQQQVELRERLNNLSVKDMEEEAKARAFANFELKQKMQLQLRAVKREINSAQSLVMQDDLKRMRKVLRRLGHADNDDVIQLKGRVACEINSADELVATELMFNGVFASLTEEQLAGLVACLCFAEKRTEEDARLSPTLAGPFQQLQEAARQVGTVCADCGVELEVEAFVEKFNPEMMEVLYAWASGCKFVDLCKLTDAYEGTIIRLIRREEELLRQLSSASYAIGNMELRDKFDRVSTKIKRDIVFAASLYL</sequence>
<proteinExistence type="predicted"/>
<dbReference type="Gene3D" id="1.10.3380.30">
    <property type="match status" value="1"/>
</dbReference>
<dbReference type="Gene3D" id="2.40.30.300">
    <property type="match status" value="1"/>
</dbReference>
<dbReference type="GO" id="GO:0000460">
    <property type="term" value="P:maturation of 5.8S rRNA"/>
    <property type="evidence" value="ECO:0007669"/>
    <property type="project" value="TreeGrafter"/>
</dbReference>
<feature type="domain" description="ATP-dependent RNA helicase Ski2/MTR4 C-terminal" evidence="5">
    <location>
        <begin position="365"/>
        <end position="543"/>
    </location>
</feature>
<evidence type="ECO:0000313" key="6">
    <source>
        <dbReference type="EMBL" id="CAD9262819.1"/>
    </source>
</evidence>
<dbReference type="GO" id="GO:0005634">
    <property type="term" value="C:nucleus"/>
    <property type="evidence" value="ECO:0007669"/>
    <property type="project" value="TreeGrafter"/>
</dbReference>
<keyword evidence="1" id="KW-0547">Nucleotide-binding</keyword>
<keyword evidence="4" id="KW-0067">ATP-binding</keyword>
<dbReference type="InterPro" id="IPR012961">
    <property type="entry name" value="Ski2/MTR4_C"/>
</dbReference>
<dbReference type="GO" id="GO:0004386">
    <property type="term" value="F:helicase activity"/>
    <property type="evidence" value="ECO:0007669"/>
    <property type="project" value="UniProtKB-KW"/>
</dbReference>
<dbReference type="InterPro" id="IPR025696">
    <property type="entry name" value="Beta-barrel_MTR4"/>
</dbReference>
<dbReference type="SMART" id="SM01142">
    <property type="entry name" value="DSHCT"/>
    <property type="match status" value="1"/>
</dbReference>
<dbReference type="Gene3D" id="3.40.50.300">
    <property type="entry name" value="P-loop containing nucleotide triphosphate hydrolases"/>
    <property type="match status" value="1"/>
</dbReference>
<organism evidence="6">
    <name type="scientific">Phaeomonas parva</name>
    <dbReference type="NCBI Taxonomy" id="124430"/>
    <lineage>
        <taxon>Eukaryota</taxon>
        <taxon>Sar</taxon>
        <taxon>Stramenopiles</taxon>
        <taxon>Ochrophyta</taxon>
        <taxon>Pinguiophyceae</taxon>
        <taxon>Pinguiochrysidales</taxon>
        <taxon>Pinguiochrysidaceae</taxon>
        <taxon>Phaeomonas</taxon>
    </lineage>
</organism>
<accession>A0A7S1UDM2</accession>
<dbReference type="EMBL" id="HBGJ01033484">
    <property type="protein sequence ID" value="CAD9262819.1"/>
    <property type="molecule type" value="Transcribed_RNA"/>
</dbReference>
<dbReference type="InterPro" id="IPR050699">
    <property type="entry name" value="RNA-DNA_Helicase"/>
</dbReference>
<dbReference type="InterPro" id="IPR048392">
    <property type="entry name" value="MTR4-like_stalk"/>
</dbReference>
<evidence type="ECO:0000256" key="2">
    <source>
        <dbReference type="ARBA" id="ARBA00022801"/>
    </source>
</evidence>
<reference evidence="6" key="1">
    <citation type="submission" date="2021-01" db="EMBL/GenBank/DDBJ databases">
        <authorList>
            <person name="Corre E."/>
            <person name="Pelletier E."/>
            <person name="Niang G."/>
            <person name="Scheremetjew M."/>
            <person name="Finn R."/>
            <person name="Kale V."/>
            <person name="Holt S."/>
            <person name="Cochrane G."/>
            <person name="Meng A."/>
            <person name="Brown T."/>
            <person name="Cohen L."/>
        </authorList>
    </citation>
    <scope>NUCLEOTIDE SEQUENCE</scope>
    <source>
        <strain evidence="6">CCMP2877</strain>
    </source>
</reference>
<name>A0A7S1UDM2_9STRA</name>
<dbReference type="PANTHER" id="PTHR12131:SF25">
    <property type="entry name" value="DEXH-BOX ATP-DEPENDENT RNA HELICASE DEXH9"/>
    <property type="match status" value="1"/>
</dbReference>
<evidence type="ECO:0000256" key="4">
    <source>
        <dbReference type="ARBA" id="ARBA00022840"/>
    </source>
</evidence>
<dbReference type="GO" id="GO:0005524">
    <property type="term" value="F:ATP binding"/>
    <property type="evidence" value="ECO:0007669"/>
    <property type="project" value="UniProtKB-KW"/>
</dbReference>
<dbReference type="Pfam" id="PF21408">
    <property type="entry name" value="MTR4-like_stalk"/>
    <property type="match status" value="1"/>
</dbReference>
<keyword evidence="3" id="KW-0347">Helicase</keyword>
<evidence type="ECO:0000256" key="1">
    <source>
        <dbReference type="ARBA" id="ARBA00022741"/>
    </source>
</evidence>
<dbReference type="Pfam" id="PF08148">
    <property type="entry name" value="DSHCT"/>
    <property type="match status" value="1"/>
</dbReference>
<gene>
    <name evidence="6" type="ORF">PPAR1163_LOCUS21202</name>
</gene>
<dbReference type="Gene3D" id="1.20.1500.20">
    <property type="match status" value="1"/>
</dbReference>
<dbReference type="Pfam" id="PF13234">
    <property type="entry name" value="MTR4_beta-barrel"/>
    <property type="match status" value="1"/>
</dbReference>
<dbReference type="PANTHER" id="PTHR12131">
    <property type="entry name" value="ATP-DEPENDENT RNA AND DNA HELICASE"/>
    <property type="match status" value="1"/>
</dbReference>
<dbReference type="AlphaFoldDB" id="A0A7S1UDM2"/>
<protein>
    <recommendedName>
        <fullName evidence="5">ATP-dependent RNA helicase Ski2/MTR4 C-terminal domain-containing protein</fullName>
    </recommendedName>
</protein>
<keyword evidence="2" id="KW-0378">Hydrolase</keyword>
<dbReference type="InterPro" id="IPR027417">
    <property type="entry name" value="P-loop_NTPase"/>
</dbReference>
<dbReference type="GO" id="GO:0016787">
    <property type="term" value="F:hydrolase activity"/>
    <property type="evidence" value="ECO:0007669"/>
    <property type="project" value="UniProtKB-KW"/>
</dbReference>
<evidence type="ECO:0000259" key="5">
    <source>
        <dbReference type="SMART" id="SM01142"/>
    </source>
</evidence>
<evidence type="ECO:0000256" key="3">
    <source>
        <dbReference type="ARBA" id="ARBA00022806"/>
    </source>
</evidence>